<accession>A0A8S5MDL9</accession>
<dbReference type="Pfam" id="PF05272">
    <property type="entry name" value="VapE-like_dom"/>
    <property type="match status" value="1"/>
</dbReference>
<dbReference type="PANTHER" id="PTHR34985">
    <property type="entry name" value="SLR0554 PROTEIN"/>
    <property type="match status" value="1"/>
</dbReference>
<proteinExistence type="predicted"/>
<feature type="domain" description="Virulence-associated protein E-like" evidence="1">
    <location>
        <begin position="146"/>
        <end position="361"/>
    </location>
</feature>
<dbReference type="InterPro" id="IPR007936">
    <property type="entry name" value="VapE-like_dom"/>
</dbReference>
<evidence type="ECO:0000313" key="2">
    <source>
        <dbReference type="EMBL" id="DAD80324.1"/>
    </source>
</evidence>
<organism evidence="2">
    <name type="scientific">Siphoviridae sp. ctX581</name>
    <dbReference type="NCBI Taxonomy" id="2826365"/>
    <lineage>
        <taxon>Viruses</taxon>
        <taxon>Duplodnaviria</taxon>
        <taxon>Heunggongvirae</taxon>
        <taxon>Uroviricota</taxon>
        <taxon>Caudoviricetes</taxon>
    </lineage>
</organism>
<reference evidence="2" key="1">
    <citation type="journal article" date="2021" name="Proc. Natl. Acad. Sci. U.S.A.">
        <title>A Catalog of Tens of Thousands of Viruses from Human Metagenomes Reveals Hidden Associations with Chronic Diseases.</title>
        <authorList>
            <person name="Tisza M.J."/>
            <person name="Buck C.B."/>
        </authorList>
    </citation>
    <scope>NUCLEOTIDE SEQUENCE</scope>
    <source>
        <strain evidence="2">CtX581</strain>
    </source>
</reference>
<dbReference type="EMBL" id="BK014883">
    <property type="protein sequence ID" value="DAD80324.1"/>
    <property type="molecule type" value="Genomic_DNA"/>
</dbReference>
<sequence>MVELDKKDDKKVIELKNTDKLRKLQKQPKYSYSLPFLVNEKTGIIKKNSIYNIIMILSNDKLLKNTFQFNEYTEAVDVMKDIKDLNIEKGQLKDVYISLIAAYIETQGAYSNILFDDQKIRSAISVYASSHSYNPIKDYFTEALKKWDGKSRLQNLLPDFLGAEPGYLTLLITRQFLVGAIAKTFNPMTKFDMVLDLVGGQGVGKTTFLKNLAPLGYYTDQFASFSSKDDFAVMKNAVIVNDDELTASHNSSFEELKKFVTMQEFEYRKAYGHTAEKFHKKFVMSRTTNERYYLKDLTGSRRFMPILADKANRKKNAVTDMPPEFVQQIWGEAMALYKSGDFSFALTPEEEVELESKRTKFNYVDAFEDKLADVLESDDFRYANFITNDKLADALGLDLLKNRKAARKLQSLMLDRFKWSRKVKKIGGKTARGYARSSQTLH</sequence>
<evidence type="ECO:0000259" key="1">
    <source>
        <dbReference type="Pfam" id="PF05272"/>
    </source>
</evidence>
<name>A0A8S5MDL9_9CAUD</name>
<protein>
    <submittedName>
        <fullName evidence="2">Virulence associated protein E</fullName>
    </submittedName>
</protein>
<dbReference type="PANTHER" id="PTHR34985:SF1">
    <property type="entry name" value="SLR0554 PROTEIN"/>
    <property type="match status" value="1"/>
</dbReference>